<name>F4SE41_MELLP</name>
<dbReference type="HOGENOM" id="CLU_131073_0_0_1"/>
<dbReference type="AlphaFoldDB" id="F4SE41"/>
<evidence type="ECO:0000256" key="1">
    <source>
        <dbReference type="SAM" id="MobiDB-lite"/>
    </source>
</evidence>
<dbReference type="GeneID" id="18925405"/>
<feature type="region of interest" description="Disordered" evidence="1">
    <location>
        <begin position="97"/>
        <end position="116"/>
    </location>
</feature>
<accession>F4SE41</accession>
<dbReference type="KEGG" id="mlr:MELLADRAFT_114605"/>
<dbReference type="Proteomes" id="UP000001072">
    <property type="component" value="Unassembled WGS sequence"/>
</dbReference>
<dbReference type="EMBL" id="GL883336">
    <property type="protein sequence ID" value="EGF97085.1"/>
    <property type="molecule type" value="Genomic_DNA"/>
</dbReference>
<proteinExistence type="predicted"/>
<reference evidence="3" key="1">
    <citation type="journal article" date="2011" name="Proc. Natl. Acad. Sci. U.S.A.">
        <title>Obligate biotrophy features unraveled by the genomic analysis of rust fungi.</title>
        <authorList>
            <person name="Duplessis S."/>
            <person name="Cuomo C.A."/>
            <person name="Lin Y.-C."/>
            <person name="Aerts A."/>
            <person name="Tisserant E."/>
            <person name="Veneault-Fourrey C."/>
            <person name="Joly D.L."/>
            <person name="Hacquard S."/>
            <person name="Amselem J."/>
            <person name="Cantarel B.L."/>
            <person name="Chiu R."/>
            <person name="Coutinho P.M."/>
            <person name="Feau N."/>
            <person name="Field M."/>
            <person name="Frey P."/>
            <person name="Gelhaye E."/>
            <person name="Goldberg J."/>
            <person name="Grabherr M.G."/>
            <person name="Kodira C.D."/>
            <person name="Kohler A."/>
            <person name="Kuees U."/>
            <person name="Lindquist E.A."/>
            <person name="Lucas S.M."/>
            <person name="Mago R."/>
            <person name="Mauceli E."/>
            <person name="Morin E."/>
            <person name="Murat C."/>
            <person name="Pangilinan J.L."/>
            <person name="Park R."/>
            <person name="Pearson M."/>
            <person name="Quesneville H."/>
            <person name="Rouhier N."/>
            <person name="Sakthikumar S."/>
            <person name="Salamov A.A."/>
            <person name="Schmutz J."/>
            <person name="Selles B."/>
            <person name="Shapiro H."/>
            <person name="Tanguay P."/>
            <person name="Tuskan G.A."/>
            <person name="Henrissat B."/>
            <person name="Van de Peer Y."/>
            <person name="Rouze P."/>
            <person name="Ellis J.G."/>
            <person name="Dodds P.N."/>
            <person name="Schein J.E."/>
            <person name="Zhong S."/>
            <person name="Hamelin R.C."/>
            <person name="Grigoriev I.V."/>
            <person name="Szabo L.J."/>
            <person name="Martin F."/>
        </authorList>
    </citation>
    <scope>NUCLEOTIDE SEQUENCE [LARGE SCALE GENOMIC DNA]</scope>
    <source>
        <strain evidence="3">98AG31 / pathotype 3-4-7</strain>
    </source>
</reference>
<evidence type="ECO:0000313" key="3">
    <source>
        <dbReference type="Proteomes" id="UP000001072"/>
    </source>
</evidence>
<gene>
    <name evidence="2" type="ORF">MELLADRAFT_114605</name>
</gene>
<organism evidence="3">
    <name type="scientific">Melampsora larici-populina (strain 98AG31 / pathotype 3-4-7)</name>
    <name type="common">Poplar leaf rust fungus</name>
    <dbReference type="NCBI Taxonomy" id="747676"/>
    <lineage>
        <taxon>Eukaryota</taxon>
        <taxon>Fungi</taxon>
        <taxon>Dikarya</taxon>
        <taxon>Basidiomycota</taxon>
        <taxon>Pucciniomycotina</taxon>
        <taxon>Pucciniomycetes</taxon>
        <taxon>Pucciniales</taxon>
        <taxon>Melampsoraceae</taxon>
        <taxon>Melampsora</taxon>
    </lineage>
</organism>
<sequence>MALQDSSFEADIGGSSTSTLAFSAAMAPIKYGVLDVAKDDRINKGQLLLKNNKVYAKDIEHMKSHQDKGRMLAPPTQSVYAKDMRYRKLLLDQERMSAPPTQSFKNDPTPAPCPSLDVEEESSAACWKSLGASLHYWL</sequence>
<protein>
    <submittedName>
        <fullName evidence="2">Uncharacterized protein</fullName>
    </submittedName>
</protein>
<dbReference type="InParanoid" id="F4SE41"/>
<dbReference type="RefSeq" id="XP_007419648.1">
    <property type="nucleotide sequence ID" value="XM_007419586.1"/>
</dbReference>
<feature type="non-terminal residue" evidence="2">
    <location>
        <position position="138"/>
    </location>
</feature>
<keyword evidence="3" id="KW-1185">Reference proteome</keyword>
<dbReference type="VEuPathDB" id="FungiDB:MELLADRAFT_114605"/>
<evidence type="ECO:0000313" key="2">
    <source>
        <dbReference type="EMBL" id="EGF97085.1"/>
    </source>
</evidence>